<accession>A0AC35F9J5</accession>
<evidence type="ECO:0000313" key="1">
    <source>
        <dbReference type="Proteomes" id="UP000887580"/>
    </source>
</evidence>
<proteinExistence type="predicted"/>
<sequence>MWDSDSKSFVQLKEGSEKAKENYEVAAKKRYDLFMAQDKENGHFDVAFKFKDQKILYAHKFMLTCLSPVFQAMFTKNWDKEASIDIKFNTFNEFKTILKFFYLGVFNFKEEGATLLLDFAECFNILLWAKNQCQNFETTSEMHKGMRDLLLEIFPYIRFAIMDIKYIYQIFSDYDLLFTPEERNDIIYDICDLKSINTSRSRSKF</sequence>
<dbReference type="Proteomes" id="UP000887580">
    <property type="component" value="Unplaced"/>
</dbReference>
<reference evidence="2" key="1">
    <citation type="submission" date="2022-11" db="UniProtKB">
        <authorList>
            <consortium name="WormBaseParasite"/>
        </authorList>
    </citation>
    <scope>IDENTIFICATION</scope>
</reference>
<dbReference type="WBParaSite" id="PS1159_v2.g15084.t1">
    <property type="protein sequence ID" value="PS1159_v2.g15084.t1"/>
    <property type="gene ID" value="PS1159_v2.g15084"/>
</dbReference>
<evidence type="ECO:0000313" key="2">
    <source>
        <dbReference type="WBParaSite" id="PS1159_v2.g15084.t1"/>
    </source>
</evidence>
<protein>
    <submittedName>
        <fullName evidence="2">BTB domain-containing protein</fullName>
    </submittedName>
</protein>
<organism evidence="1 2">
    <name type="scientific">Panagrolaimus sp. PS1159</name>
    <dbReference type="NCBI Taxonomy" id="55785"/>
    <lineage>
        <taxon>Eukaryota</taxon>
        <taxon>Metazoa</taxon>
        <taxon>Ecdysozoa</taxon>
        <taxon>Nematoda</taxon>
        <taxon>Chromadorea</taxon>
        <taxon>Rhabditida</taxon>
        <taxon>Tylenchina</taxon>
        <taxon>Panagrolaimomorpha</taxon>
        <taxon>Panagrolaimoidea</taxon>
        <taxon>Panagrolaimidae</taxon>
        <taxon>Panagrolaimus</taxon>
    </lineage>
</organism>
<name>A0AC35F9J5_9BILA</name>